<proteinExistence type="predicted"/>
<evidence type="ECO:0000313" key="5">
    <source>
        <dbReference type="Proteomes" id="UP000198828"/>
    </source>
</evidence>
<reference evidence="4 5" key="1">
    <citation type="submission" date="2016-10" db="EMBL/GenBank/DDBJ databases">
        <authorList>
            <person name="de Groot N.N."/>
        </authorList>
    </citation>
    <scope>NUCLEOTIDE SEQUENCE [LARGE SCALE GENOMIC DNA]</scope>
    <source>
        <strain evidence="4 5">DSM 23310</strain>
    </source>
</reference>
<sequence>MTRIMIVEGELLISEELTAIINSIDSNIETTMTSDAKEAISSARNSYYDIFLVDVQLSGYSGFELAKEIRNIYKYKLTPIIFITAIPSKELLAFKEILCYDYIIKPLKEDKVRSVLETTINYVMTKKESYLKLIQKGHSYLVEQGGILYIESRNKKIYVITMEEEIELSSYTLKELLEKLSADFIRCHKGYIINIKHIEKIDKSNNDIYIKHIKKTIPVGRKYKDYLRGRGLWV</sequence>
<feature type="domain" description="HTH LytTR-type" evidence="3">
    <location>
        <begin position="131"/>
        <end position="223"/>
    </location>
</feature>
<dbReference type="SUPFAM" id="SSF52172">
    <property type="entry name" value="CheY-like"/>
    <property type="match status" value="1"/>
</dbReference>
<dbReference type="PANTHER" id="PTHR37299">
    <property type="entry name" value="TRANSCRIPTIONAL REGULATOR-RELATED"/>
    <property type="match status" value="1"/>
</dbReference>
<protein>
    <submittedName>
        <fullName evidence="4">Two component transcriptional regulator, LytTR family</fullName>
    </submittedName>
</protein>
<evidence type="ECO:0000259" key="3">
    <source>
        <dbReference type="PROSITE" id="PS50930"/>
    </source>
</evidence>
<dbReference type="InterPro" id="IPR011006">
    <property type="entry name" value="CheY-like_superfamily"/>
</dbReference>
<dbReference type="Pfam" id="PF04397">
    <property type="entry name" value="LytTR"/>
    <property type="match status" value="1"/>
</dbReference>
<dbReference type="EMBL" id="FNNG01000015">
    <property type="protein sequence ID" value="SDX65063.1"/>
    <property type="molecule type" value="Genomic_DNA"/>
</dbReference>
<evidence type="ECO:0000256" key="1">
    <source>
        <dbReference type="PROSITE-ProRule" id="PRU00169"/>
    </source>
</evidence>
<dbReference type="SMART" id="SM00850">
    <property type="entry name" value="LytTR"/>
    <property type="match status" value="1"/>
</dbReference>
<dbReference type="PROSITE" id="PS50930">
    <property type="entry name" value="HTH_LYTTR"/>
    <property type="match status" value="1"/>
</dbReference>
<name>A0A1H3DF26_9FIRM</name>
<dbReference type="RefSeq" id="WP_093754498.1">
    <property type="nucleotide sequence ID" value="NZ_BSYN01000007.1"/>
</dbReference>
<dbReference type="InterPro" id="IPR001789">
    <property type="entry name" value="Sig_transdc_resp-reg_receiver"/>
</dbReference>
<dbReference type="CDD" id="cd00156">
    <property type="entry name" value="REC"/>
    <property type="match status" value="1"/>
</dbReference>
<keyword evidence="5" id="KW-1185">Reference proteome</keyword>
<dbReference type="Pfam" id="PF00072">
    <property type="entry name" value="Response_reg"/>
    <property type="match status" value="1"/>
</dbReference>
<dbReference type="Gene3D" id="2.40.50.1020">
    <property type="entry name" value="LytTr DNA-binding domain"/>
    <property type="match status" value="1"/>
</dbReference>
<dbReference type="Proteomes" id="UP000198828">
    <property type="component" value="Unassembled WGS sequence"/>
</dbReference>
<feature type="modified residue" description="4-aspartylphosphate" evidence="1">
    <location>
        <position position="54"/>
    </location>
</feature>
<dbReference type="PANTHER" id="PTHR37299:SF1">
    <property type="entry name" value="STAGE 0 SPORULATION PROTEIN A HOMOLOG"/>
    <property type="match status" value="1"/>
</dbReference>
<keyword evidence="1" id="KW-0597">Phosphoprotein</keyword>
<dbReference type="OrthoDB" id="1701771at2"/>
<dbReference type="GO" id="GO:0003677">
    <property type="term" value="F:DNA binding"/>
    <property type="evidence" value="ECO:0007669"/>
    <property type="project" value="InterPro"/>
</dbReference>
<dbReference type="InterPro" id="IPR046947">
    <property type="entry name" value="LytR-like"/>
</dbReference>
<dbReference type="PROSITE" id="PS50110">
    <property type="entry name" value="RESPONSE_REGULATORY"/>
    <property type="match status" value="1"/>
</dbReference>
<dbReference type="GO" id="GO:0000156">
    <property type="term" value="F:phosphorelay response regulator activity"/>
    <property type="evidence" value="ECO:0007669"/>
    <property type="project" value="InterPro"/>
</dbReference>
<dbReference type="AlphaFoldDB" id="A0A1H3DF26"/>
<gene>
    <name evidence="4" type="ORF">SAMN05660923_02666</name>
</gene>
<organism evidence="4 5">
    <name type="scientific">Tepidimicrobium xylanilyticum</name>
    <dbReference type="NCBI Taxonomy" id="1123352"/>
    <lineage>
        <taxon>Bacteria</taxon>
        <taxon>Bacillati</taxon>
        <taxon>Bacillota</taxon>
        <taxon>Tissierellia</taxon>
        <taxon>Tissierellales</taxon>
        <taxon>Tepidimicrobiaceae</taxon>
        <taxon>Tepidimicrobium</taxon>
    </lineage>
</organism>
<accession>A0A1H3DF26</accession>
<dbReference type="SMART" id="SM00448">
    <property type="entry name" value="REC"/>
    <property type="match status" value="1"/>
</dbReference>
<evidence type="ECO:0000259" key="2">
    <source>
        <dbReference type="PROSITE" id="PS50110"/>
    </source>
</evidence>
<evidence type="ECO:0000313" key="4">
    <source>
        <dbReference type="EMBL" id="SDX65063.1"/>
    </source>
</evidence>
<dbReference type="Gene3D" id="3.40.50.2300">
    <property type="match status" value="1"/>
</dbReference>
<dbReference type="InterPro" id="IPR007492">
    <property type="entry name" value="LytTR_DNA-bd_dom"/>
</dbReference>
<feature type="domain" description="Response regulatory" evidence="2">
    <location>
        <begin position="3"/>
        <end position="120"/>
    </location>
</feature>